<gene>
    <name evidence="2" type="ORF">AUP44_25610</name>
</gene>
<dbReference type="RefSeq" id="WP_062763243.1">
    <property type="nucleotide sequence ID" value="NZ_CP121045.1"/>
</dbReference>
<organism evidence="2 3">
    <name type="scientific">Tistrella mobilis</name>
    <dbReference type="NCBI Taxonomy" id="171437"/>
    <lineage>
        <taxon>Bacteria</taxon>
        <taxon>Pseudomonadati</taxon>
        <taxon>Pseudomonadota</taxon>
        <taxon>Alphaproteobacteria</taxon>
        <taxon>Geminicoccales</taxon>
        <taxon>Geminicoccaceae</taxon>
        <taxon>Tistrella</taxon>
    </lineage>
</organism>
<sequence length="61" mass="6409">MPIILGLIIFAVAAYAANVTGDADTFGWVMLGGPFVIPIGAFVLWLVSKVLGALFSRPSKD</sequence>
<evidence type="ECO:0000256" key="1">
    <source>
        <dbReference type="SAM" id="Phobius"/>
    </source>
</evidence>
<dbReference type="Proteomes" id="UP000075787">
    <property type="component" value="Unassembled WGS sequence"/>
</dbReference>
<reference evidence="2 3" key="1">
    <citation type="submission" date="2015-12" db="EMBL/GenBank/DDBJ databases">
        <title>Genome sequence of Tistrella mobilis MCCC 1A02139.</title>
        <authorList>
            <person name="Lu L."/>
            <person name="Lai Q."/>
            <person name="Shao Z."/>
            <person name="Qian P."/>
        </authorList>
    </citation>
    <scope>NUCLEOTIDE SEQUENCE [LARGE SCALE GENOMIC DNA]</scope>
    <source>
        <strain evidence="2 3">MCCC 1A02139</strain>
    </source>
</reference>
<dbReference type="GeneID" id="97241223"/>
<evidence type="ECO:0000313" key="3">
    <source>
        <dbReference type="Proteomes" id="UP000075787"/>
    </source>
</evidence>
<protein>
    <submittedName>
        <fullName evidence="2">Uncharacterized protein</fullName>
    </submittedName>
</protein>
<accession>A0A162LAR4</accession>
<feature type="transmembrane region" description="Helical" evidence="1">
    <location>
        <begin position="26"/>
        <end position="47"/>
    </location>
</feature>
<dbReference type="EMBL" id="LPZR01000095">
    <property type="protein sequence ID" value="KYO54156.1"/>
    <property type="molecule type" value="Genomic_DNA"/>
</dbReference>
<keyword evidence="1" id="KW-0472">Membrane</keyword>
<proteinExistence type="predicted"/>
<comment type="caution">
    <text evidence="2">The sequence shown here is derived from an EMBL/GenBank/DDBJ whole genome shotgun (WGS) entry which is preliminary data.</text>
</comment>
<keyword evidence="1" id="KW-1133">Transmembrane helix</keyword>
<name>A0A162LAR4_9PROT</name>
<keyword evidence="1" id="KW-0812">Transmembrane</keyword>
<evidence type="ECO:0000313" key="2">
    <source>
        <dbReference type="EMBL" id="KYO54156.1"/>
    </source>
</evidence>
<dbReference type="OrthoDB" id="8481035at2"/>
<dbReference type="AlphaFoldDB" id="A0A162LAR4"/>